<dbReference type="Proteomes" id="UP000183315">
    <property type="component" value="Unassembled WGS sequence"/>
</dbReference>
<dbReference type="RefSeq" id="WP_052405774.1">
    <property type="nucleotide sequence ID" value="NZ_BBLU01000006.1"/>
</dbReference>
<protein>
    <recommendedName>
        <fullName evidence="4">Phage terminase, small subunit, putative, P27 family</fullName>
    </recommendedName>
</protein>
<name>A0A1H6Z6N7_9MICO</name>
<feature type="region of interest" description="Disordered" evidence="1">
    <location>
        <begin position="106"/>
        <end position="125"/>
    </location>
</feature>
<dbReference type="AlphaFoldDB" id="A0A1H6Z6N7"/>
<reference evidence="3" key="1">
    <citation type="submission" date="2016-10" db="EMBL/GenBank/DDBJ databases">
        <authorList>
            <person name="Varghese N."/>
        </authorList>
    </citation>
    <scope>NUCLEOTIDE SEQUENCE [LARGE SCALE GENOMIC DNA]</scope>
    <source>
        <strain evidence="3">DSM 24868</strain>
    </source>
</reference>
<sequence length="125" mass="12791">MPATPAPAAPSTADEWPLPDDWTPEARDVFLGVLDERPDLAGAELSSLSQAAALVSSADRLDEAARAAGYVSTGSMGQPVVHPASVESRLARTAAATILARLAASGPASRTAKARGAARTRWSGQ</sequence>
<gene>
    <name evidence="2" type="ORF">SAMN05421637_1822</name>
</gene>
<dbReference type="STRING" id="1043493.SAMN05421637_1822"/>
<evidence type="ECO:0008006" key="4">
    <source>
        <dbReference type="Google" id="ProtNLM"/>
    </source>
</evidence>
<feature type="region of interest" description="Disordered" evidence="1">
    <location>
        <begin position="1"/>
        <end position="22"/>
    </location>
</feature>
<dbReference type="EMBL" id="FNZI01000004">
    <property type="protein sequence ID" value="SEJ45292.1"/>
    <property type="molecule type" value="Genomic_DNA"/>
</dbReference>
<keyword evidence="3" id="KW-1185">Reference proteome</keyword>
<accession>A0A1H6Z6N7</accession>
<evidence type="ECO:0000313" key="3">
    <source>
        <dbReference type="Proteomes" id="UP000183315"/>
    </source>
</evidence>
<evidence type="ECO:0000256" key="1">
    <source>
        <dbReference type="SAM" id="MobiDB-lite"/>
    </source>
</evidence>
<proteinExistence type="predicted"/>
<evidence type="ECO:0000313" key="2">
    <source>
        <dbReference type="EMBL" id="SEJ45292.1"/>
    </source>
</evidence>
<organism evidence="2 3">
    <name type="scientific">Demequina mangrovi</name>
    <dbReference type="NCBI Taxonomy" id="1043493"/>
    <lineage>
        <taxon>Bacteria</taxon>
        <taxon>Bacillati</taxon>
        <taxon>Actinomycetota</taxon>
        <taxon>Actinomycetes</taxon>
        <taxon>Micrococcales</taxon>
        <taxon>Demequinaceae</taxon>
        <taxon>Demequina</taxon>
    </lineage>
</organism>
<dbReference type="OrthoDB" id="5126229at2"/>
<dbReference type="eggNOG" id="ENOG50344YJ">
    <property type="taxonomic scope" value="Bacteria"/>
</dbReference>